<dbReference type="InterPro" id="IPR013783">
    <property type="entry name" value="Ig-like_fold"/>
</dbReference>
<feature type="domain" description="Ig-like" evidence="4">
    <location>
        <begin position="280"/>
        <end position="358"/>
    </location>
</feature>
<accession>A0A811VLJ2</accession>
<feature type="compositionally biased region" description="Basic and acidic residues" evidence="3">
    <location>
        <begin position="617"/>
        <end position="633"/>
    </location>
</feature>
<dbReference type="SMART" id="SM00408">
    <property type="entry name" value="IGc2"/>
    <property type="match status" value="3"/>
</dbReference>
<evidence type="ECO:0000313" key="5">
    <source>
        <dbReference type="EMBL" id="CAD7014952.1"/>
    </source>
</evidence>
<dbReference type="Pfam" id="PF07679">
    <property type="entry name" value="I-set"/>
    <property type="match status" value="3"/>
</dbReference>
<feature type="coiled-coil region" evidence="2">
    <location>
        <begin position="879"/>
        <end position="906"/>
    </location>
</feature>
<gene>
    <name evidence="5" type="ORF">CCAP1982_LOCUS22915</name>
</gene>
<dbReference type="EMBL" id="CAJHJT010000056">
    <property type="protein sequence ID" value="CAD7014952.1"/>
    <property type="molecule type" value="Genomic_DNA"/>
</dbReference>
<keyword evidence="2" id="KW-0175">Coiled coil</keyword>
<evidence type="ECO:0000259" key="4">
    <source>
        <dbReference type="PROSITE" id="PS50835"/>
    </source>
</evidence>
<keyword evidence="6" id="KW-1185">Reference proteome</keyword>
<name>A0A811VLJ2_CERCA</name>
<protein>
    <submittedName>
        <fullName evidence="5">(Mediterranean fruit fly) hypothetical protein</fullName>
    </submittedName>
</protein>
<feature type="compositionally biased region" description="Basic and acidic residues" evidence="3">
    <location>
        <begin position="2971"/>
        <end position="2981"/>
    </location>
</feature>
<dbReference type="Proteomes" id="UP000606786">
    <property type="component" value="Unassembled WGS sequence"/>
</dbReference>
<evidence type="ECO:0000256" key="1">
    <source>
        <dbReference type="ARBA" id="ARBA00022737"/>
    </source>
</evidence>
<sequence length="3275" mass="364375">MQNISVVVPPWPKTVVWYNKNGRIESGERYKLIEDGLGVYMIEIKPSESCDEGEWKCVVTSYEGCVGISTCTVAMDIPKNYRKPRFMESLRAVLTEEGLVSFECKVVGFPTPILKWFKDGQELKPGDVYQLTGTNSLGTYCCIAKNCMGESSSVAVLTVEDIQNQLNDEERLTFAKQNQPPKFVVGLKSQEAKINESFQFTVNVKATPDPVLSWFRDELPIENSERYSHYRGEQENWHLDVRCVEFVDQAEWKCVAVNDFGTSVTSSYLKLQIPRHYKKPRFLECLRAVLTEEGAVNLECKVIGVPQPMLKWYKDGVELKPGDIHRIISGQDGTCCLGTYTCEARNCMGIVASSASLLGFEEAYKNQKEEQQAHENELQRNLSLSTIQEERTSQLYETPVGDITIDSKGEVSFSFDGKEVSVSLYETPDLTEEEALKIVEMYADQISEHVTEHNVVELPPLRFVKETSQSGKLLMEAVVIDISPEYFSHEEDMRTEAGMDDISINEITVHGSTEGEGENDREAANYAQRSFEKMEEELSLSAPIRKRKKSRHTETTEEFYSLSKASDSQAGDEDDTSDLQTFASATQMSSRVDSAVGPDAVQPEESIQPPKRKKGKKQTDSDSSKTNEDDAKIQDISGAVGDGLMSVQPVKVVTSTEEIEKNLRSLLPLAKLLKTIEHHLTVVENEVVEQSAMMMTPAAAEQSIAIIRNVIDPVKQVESKLRAYSGETPLDALFQTMEEDIRILHTSLQVIEKCVEIDETGVTLIQRTSVCIIDSVGAQLVKALEEVQRIAKTFESSSLRAHIDLTADDIKQGLEITQGTIKSQALLQEAQELEAAKHLSETVAKLQAMPESEPVSFANISDVKLPDEADALKLICEPVVNLQAALEKVENELSLEENEEQIYKKVHKKVLDNIVEPIKDLQSVLQTIERKAEGLAGTESTEQKVNMAILDIVTPALFELNKGLEIILNETSDNVQAGMLTVSAVESMVPPLQEIQNGLAQLSQDVESGHFNEEAALDSADTQKLLQTIAQSVLHFETNIERITTRLSPNVQSGLYNLKEEMSALIGNVLDDNITKYHVTLLENLKRPIDELNYCIRQIESKSLSGSLTDFIDPLHSLSDRVNLGREIMHMSGTKQNEKHLEVLEKMQQLIRSVEIDIEEHEFKMLRHEVEQDEKQAAEQEKSFLYMREAMEMKIAQDEAGQNIQELLHTVTEIEASPELDVQTQQALSKLDESLTGLVAEVEILKESHSTREETEAATKVLADIAKPLQAVAEVLRSTLTPAKIQKIETLQPKLSLRAVVQEINDVVESIPEQDEHHIKLRALPIVESVLKIVPALHSITDLPQALTASTQAVIAEKKKAEMDVDSSAAKKPKIELEAETEKNTMDVTRTETTSLRGAQLEVAQPAVDVVATDKPKEKIEDDRSTLEDISALKSVESLPPDVELSAASDKADHLKAFEANKGKMNVLLSQLKSSIASVLAHCAEMDVASLQLETAQQVKASVTKLEDVNECLADVRQPVVVEQLQSISDLSECKTFADAVCHLEACMVQVEECLAQSDLQDLSGDSYSDLKTMALPLQDLKECLKVLHNEELEQVVSLPSTSLPLTSAQVLQDLHPFVLSIKESNALEMLQSLTENESFEQLKQFIQPIQELESAVLSTVEQVHLSQIESLPTHRSLALLEKCAKPIFDIREALIYMKEETPFSTFEECPPLKLVKERSDVLYNLLQYCEHVNLNILENVGDMSTQADVSALKSCAELKSVETQLEPAVNVQEESVQLLGVDESLAHGIKQIQDCLNSTERNKEPEILDVRVVMKDLKTELEHMQSELSKPRTQQNAAEANQRVAKAMFKLKECMVHTYEAGVEKSLDHIERTFEDILQALPALEIQLAQEMHTKIQTSLRAISTKCSQSDEVAGLENLLEPIENILNSTRTISELKSIDVEKSSFVVANLQSHLMATFRALNEVSESLSEHEREAVLKAQDTVLATNEFIAESHDQIRIIELLQEIDSLTPHLAAIYDGVVLAKVELKKRELFDILTQRVSEGKAFLQRIEDGLNANNPIFYKLAEENELDIQSVESALMRIESEIIPKLETQTPTTDDIALGDVLAVHLKALQDSLAKINSTAAKIGEEQEKTIEPLPAQGSTQVSVPATAIETLAEQVATPVVEAKQREASLHVEEDASTLEDISVIESLIESPLRSQAEQVSSPSTDRGKVDVVLSQLKSGIVSVLAHGSNAVNSAAMQLESAQQLKASLLKLEDVNQCFADVRQPTVIEPPLLSLSEASDCKTFAHAVCNLEACVVQVEECIAQSDVENLSENEISELKTLAKPLHDIRECLRVFHNEELEQVMSLSSISMQLTSAQVLQDIQPFVLSIKESHALETLQSLAEDETLTQLKQFIQPIQELESAILTNVEQVHLSHVESISEQENVALLQRLAKPIWNIREALLHVQEETPLSTLEECPALKVLQEKVDVVYHLLQYCEQVDMNAFEQIIDMSTQADVSAMKSCVEMKSVEPTLEAPAVPILQSLQYLEVREPIANAINQIQACIIDTEAGQVNEILEVSEIMLELQEALQNLQTELSKPIETQNAAESQSRVAKVMFKLKECLVHTYEAGVDQSLDDIEKTFADILQALPTLETQLSLEMYAKMESAATEFISTCAQSPNSDDLSKVIGPLELVLNSTKTIAELQLVEVEKSTLAVANLQSNLMAVFRGLDEISEAMAETERENIQKVQNSVLSISDFIDTSDNTLRVIELIQELDSLIPQLNFVANEFNAVKRIKGTESFLDALTMSLSSGKAFLLSIEEGLKMNNPIFVRLVSENAADIQSVRAALVCMEKDILPKIGTECSSAEDGVLVDSLQVHLKSLQDKLVTLSSSDNKQPSMKQQEEAKTKVEQTEKDEKVSTAAEEKRNNSEVEITEKVKEEKKMEGKTTKEKQSEKEDSVQTKEEKSVSEEQLSKKADISSQKSSKTTESEQEQVKQELQSSQQIIEETVAIEKSQSHAPKPKETKAGLEDAAKQAEDEEASLPTEPYLQGAEVLINKTIELTQALNKQQLSTATLEILKSVEITLNEIRNLLQNHPSNTIEDHIFLPLFKLKDLLAFIKRTPVEDPSYSSETQQVIQNANNVLLEILNGHAGLRSAMIYDIGEAILPYMGSIVSFVEQVFPNDKSFCTAARALQLIATEIGVIKKENAPNMDVGSRPYQNLKSALYQLQNSFDSMCNERPSESLHQHKSSLDRLNKALDDGKILDAIEILQEFEVMKDLFVQFWKNSSV</sequence>
<dbReference type="SUPFAM" id="SSF48726">
    <property type="entry name" value="Immunoglobulin"/>
    <property type="match status" value="4"/>
</dbReference>
<dbReference type="PROSITE" id="PS50835">
    <property type="entry name" value="IG_LIKE"/>
    <property type="match status" value="3"/>
</dbReference>
<dbReference type="FunFam" id="2.60.40.10:FF:001894">
    <property type="entry name" value="Stretchin-Mlck, isoform V"/>
    <property type="match status" value="1"/>
</dbReference>
<feature type="compositionally biased region" description="Basic and acidic residues" evidence="3">
    <location>
        <begin position="2887"/>
        <end position="2963"/>
    </location>
</feature>
<evidence type="ECO:0000256" key="2">
    <source>
        <dbReference type="SAM" id="Coils"/>
    </source>
</evidence>
<feature type="domain" description="Ig-like" evidence="4">
    <location>
        <begin position="84"/>
        <end position="160"/>
    </location>
</feature>
<feature type="coiled-coil region" evidence="2">
    <location>
        <begin position="1144"/>
        <end position="1183"/>
    </location>
</feature>
<dbReference type="InterPro" id="IPR013098">
    <property type="entry name" value="Ig_I-set"/>
</dbReference>
<dbReference type="FunFam" id="2.60.40.10:FF:001307">
    <property type="entry name" value="Stretchin-Mlck, isoform V"/>
    <property type="match status" value="2"/>
</dbReference>
<feature type="region of interest" description="Disordered" evidence="3">
    <location>
        <begin position="532"/>
        <end position="633"/>
    </location>
</feature>
<feature type="compositionally biased region" description="Polar residues" evidence="3">
    <location>
        <begin position="578"/>
        <end position="592"/>
    </location>
</feature>
<proteinExistence type="predicted"/>
<feature type="region of interest" description="Disordered" evidence="3">
    <location>
        <begin position="2874"/>
        <end position="3028"/>
    </location>
</feature>
<dbReference type="PANTHER" id="PTHR13817">
    <property type="entry name" value="TITIN"/>
    <property type="match status" value="1"/>
</dbReference>
<dbReference type="PANTHER" id="PTHR13817:SF171">
    <property type="entry name" value="STRETCHIN-MLCK, ISOFORM U"/>
    <property type="match status" value="1"/>
</dbReference>
<feature type="compositionally biased region" description="Basic and acidic residues" evidence="3">
    <location>
        <begin position="3006"/>
        <end position="3021"/>
    </location>
</feature>
<dbReference type="Gene3D" id="2.60.40.10">
    <property type="entry name" value="Immunoglobulins"/>
    <property type="match status" value="4"/>
</dbReference>
<dbReference type="InterPro" id="IPR003599">
    <property type="entry name" value="Ig_sub"/>
</dbReference>
<dbReference type="SMART" id="SM00409">
    <property type="entry name" value="IG"/>
    <property type="match status" value="3"/>
</dbReference>
<dbReference type="InterPro" id="IPR007110">
    <property type="entry name" value="Ig-like_dom"/>
</dbReference>
<reference evidence="5" key="1">
    <citation type="submission" date="2020-11" db="EMBL/GenBank/DDBJ databases">
        <authorList>
            <person name="Whitehead M."/>
        </authorList>
    </citation>
    <scope>NUCLEOTIDE SEQUENCE</scope>
    <source>
        <strain evidence="5">EGII</strain>
    </source>
</reference>
<keyword evidence="1" id="KW-0677">Repeat</keyword>
<comment type="caution">
    <text evidence="5">The sequence shown here is derived from an EMBL/GenBank/DDBJ whole genome shotgun (WGS) entry which is preliminary data.</text>
</comment>
<feature type="compositionally biased region" description="Low complexity" evidence="3">
    <location>
        <begin position="2982"/>
        <end position="2993"/>
    </location>
</feature>
<organism evidence="5 6">
    <name type="scientific">Ceratitis capitata</name>
    <name type="common">Mediterranean fruit fly</name>
    <name type="synonym">Tephritis capitata</name>
    <dbReference type="NCBI Taxonomy" id="7213"/>
    <lineage>
        <taxon>Eukaryota</taxon>
        <taxon>Metazoa</taxon>
        <taxon>Ecdysozoa</taxon>
        <taxon>Arthropoda</taxon>
        <taxon>Hexapoda</taxon>
        <taxon>Insecta</taxon>
        <taxon>Pterygota</taxon>
        <taxon>Neoptera</taxon>
        <taxon>Endopterygota</taxon>
        <taxon>Diptera</taxon>
        <taxon>Brachycera</taxon>
        <taxon>Muscomorpha</taxon>
        <taxon>Tephritoidea</taxon>
        <taxon>Tephritidae</taxon>
        <taxon>Ceratitis</taxon>
        <taxon>Ceratitis</taxon>
    </lineage>
</organism>
<dbReference type="InterPro" id="IPR003598">
    <property type="entry name" value="Ig_sub2"/>
</dbReference>
<dbReference type="OrthoDB" id="10260894at2759"/>
<evidence type="ECO:0000256" key="3">
    <source>
        <dbReference type="SAM" id="MobiDB-lite"/>
    </source>
</evidence>
<feature type="domain" description="Ig-like" evidence="4">
    <location>
        <begin position="181"/>
        <end position="272"/>
    </location>
</feature>
<dbReference type="InterPro" id="IPR050964">
    <property type="entry name" value="Striated_Muscle_Regulatory"/>
</dbReference>
<feature type="compositionally biased region" description="Polar residues" evidence="3">
    <location>
        <begin position="2874"/>
        <end position="2886"/>
    </location>
</feature>
<dbReference type="InterPro" id="IPR036179">
    <property type="entry name" value="Ig-like_dom_sf"/>
</dbReference>
<evidence type="ECO:0000313" key="6">
    <source>
        <dbReference type="Proteomes" id="UP000606786"/>
    </source>
</evidence>